<evidence type="ECO:0008006" key="3">
    <source>
        <dbReference type="Google" id="ProtNLM"/>
    </source>
</evidence>
<comment type="caution">
    <text evidence="1">The sequence shown here is derived from an EMBL/GenBank/DDBJ whole genome shotgun (WGS) entry which is preliminary data.</text>
</comment>
<dbReference type="EMBL" id="BOOB01000007">
    <property type="protein sequence ID" value="GIH30926.1"/>
    <property type="molecule type" value="Genomic_DNA"/>
</dbReference>
<sequence>MTLHVDRGVAYGTTGRLLDVYRRANAESDPVMLLWHGSGPDERSVLEPLARATAEFGVVVFVPDWRSDAPDGGRAHLLASISFVRAHVHAFRGDPRRVLLAGWSRGARAASGIAVDVSAAGGWRPSAVACLATGYGRPTPISPRVPLEAVVHDDLVPVPFWLLHGVDDELVDVEHSREFAKVLHDHAWPVHFHELETNHAGIVMTQYDPGLRRCVPAADGHAMEAGHRVAALLASAAGGTVA</sequence>
<accession>A0ABQ4F7Y5</accession>
<gene>
    <name evidence="1" type="ORF">Mam01_10900</name>
</gene>
<keyword evidence="2" id="KW-1185">Reference proteome</keyword>
<name>A0ABQ4F7Y5_9ACTN</name>
<protein>
    <recommendedName>
        <fullName evidence="3">Alpha/beta hydrolase</fullName>
    </recommendedName>
</protein>
<dbReference type="Gene3D" id="3.40.50.1820">
    <property type="entry name" value="alpha/beta hydrolase"/>
    <property type="match status" value="1"/>
</dbReference>
<reference evidence="1 2" key="1">
    <citation type="submission" date="2021-01" db="EMBL/GenBank/DDBJ databases">
        <title>Whole genome shotgun sequence of Microbispora amethystogenes NBRC 101907.</title>
        <authorList>
            <person name="Komaki H."/>
            <person name="Tamura T."/>
        </authorList>
    </citation>
    <scope>NUCLEOTIDE SEQUENCE [LARGE SCALE GENOMIC DNA]</scope>
    <source>
        <strain evidence="1 2">NBRC 101907</strain>
    </source>
</reference>
<proteinExistence type="predicted"/>
<evidence type="ECO:0000313" key="1">
    <source>
        <dbReference type="EMBL" id="GIH30926.1"/>
    </source>
</evidence>
<organism evidence="1 2">
    <name type="scientific">Microbispora amethystogenes</name>
    <dbReference type="NCBI Taxonomy" id="1427754"/>
    <lineage>
        <taxon>Bacteria</taxon>
        <taxon>Bacillati</taxon>
        <taxon>Actinomycetota</taxon>
        <taxon>Actinomycetes</taxon>
        <taxon>Streptosporangiales</taxon>
        <taxon>Streptosporangiaceae</taxon>
        <taxon>Microbispora</taxon>
    </lineage>
</organism>
<dbReference type="InterPro" id="IPR029058">
    <property type="entry name" value="AB_hydrolase_fold"/>
</dbReference>
<dbReference type="SUPFAM" id="SSF53474">
    <property type="entry name" value="alpha/beta-Hydrolases"/>
    <property type="match status" value="1"/>
</dbReference>
<dbReference type="Proteomes" id="UP000651728">
    <property type="component" value="Unassembled WGS sequence"/>
</dbReference>
<evidence type="ECO:0000313" key="2">
    <source>
        <dbReference type="Proteomes" id="UP000651728"/>
    </source>
</evidence>
<dbReference type="RefSeq" id="WP_204284329.1">
    <property type="nucleotide sequence ID" value="NZ_BAABEJ010000003.1"/>
</dbReference>